<feature type="transmembrane region" description="Helical" evidence="1">
    <location>
        <begin position="104"/>
        <end position="123"/>
    </location>
</feature>
<keyword evidence="1" id="KW-0812">Transmembrane</keyword>
<dbReference type="Proteomes" id="UP001385809">
    <property type="component" value="Unassembled WGS sequence"/>
</dbReference>
<protein>
    <submittedName>
        <fullName evidence="2">Uncharacterized protein</fullName>
    </submittedName>
</protein>
<dbReference type="EMBL" id="JBBEGN010000001">
    <property type="protein sequence ID" value="MEJ2866361.1"/>
    <property type="molecule type" value="Genomic_DNA"/>
</dbReference>
<accession>A0ABU8MHA5</accession>
<evidence type="ECO:0000256" key="1">
    <source>
        <dbReference type="SAM" id="Phobius"/>
    </source>
</evidence>
<keyword evidence="1" id="KW-0472">Membrane</keyword>
<gene>
    <name evidence="2" type="ORF">WCD74_01205</name>
</gene>
<comment type="caution">
    <text evidence="2">The sequence shown here is derived from an EMBL/GenBank/DDBJ whole genome shotgun (WGS) entry which is preliminary data.</text>
</comment>
<feature type="transmembrane region" description="Helical" evidence="1">
    <location>
        <begin position="12"/>
        <end position="30"/>
    </location>
</feature>
<sequence length="128" mass="13201">MSTARGLWAWRLPSALALLAVGAIHLYLVATSTGGLLGVLFTLQGIGALVLAGAMLALRGRLFPLATVLSLLFMAGSWLALVLALTVGLFGLRSSLSYDLAPTSLVVETLGTVLLAVTAVKAVRGRRG</sequence>
<reference evidence="2 3" key="1">
    <citation type="submission" date="2024-03" db="EMBL/GenBank/DDBJ databases">
        <title>Actinomycetospora sp. OC33-EN08, a novel actinomycete isolated from wild orchid (Aerides multiflora).</title>
        <authorList>
            <person name="Suriyachadkun C."/>
        </authorList>
    </citation>
    <scope>NUCLEOTIDE SEQUENCE [LARGE SCALE GENOMIC DNA]</scope>
    <source>
        <strain evidence="2 3">OC33-EN08</strain>
    </source>
</reference>
<proteinExistence type="predicted"/>
<evidence type="ECO:0000313" key="3">
    <source>
        <dbReference type="Proteomes" id="UP001385809"/>
    </source>
</evidence>
<name>A0ABU8MHA5_9PSEU</name>
<keyword evidence="1" id="KW-1133">Transmembrane helix</keyword>
<organism evidence="2 3">
    <name type="scientific">Actinomycetospora aurantiaca</name>
    <dbReference type="NCBI Taxonomy" id="3129233"/>
    <lineage>
        <taxon>Bacteria</taxon>
        <taxon>Bacillati</taxon>
        <taxon>Actinomycetota</taxon>
        <taxon>Actinomycetes</taxon>
        <taxon>Pseudonocardiales</taxon>
        <taxon>Pseudonocardiaceae</taxon>
        <taxon>Actinomycetospora</taxon>
    </lineage>
</organism>
<feature type="transmembrane region" description="Helical" evidence="1">
    <location>
        <begin position="36"/>
        <end position="58"/>
    </location>
</feature>
<evidence type="ECO:0000313" key="2">
    <source>
        <dbReference type="EMBL" id="MEJ2866361.1"/>
    </source>
</evidence>
<keyword evidence="3" id="KW-1185">Reference proteome</keyword>
<feature type="transmembrane region" description="Helical" evidence="1">
    <location>
        <begin position="65"/>
        <end position="92"/>
    </location>
</feature>
<dbReference type="RefSeq" id="WP_337692985.1">
    <property type="nucleotide sequence ID" value="NZ_JBBEGN010000001.1"/>
</dbReference>